<evidence type="ECO:0000313" key="6">
    <source>
        <dbReference type="EMBL" id="WOH11574.1"/>
    </source>
</evidence>
<dbReference type="PANTHER" id="PTHR32227">
    <property type="entry name" value="GLUCAN ENDO-1,3-BETA-GLUCOSIDASE BG1-RELATED-RELATED"/>
    <property type="match status" value="1"/>
</dbReference>
<dbReference type="SUPFAM" id="SSF51445">
    <property type="entry name" value="(Trans)glycosidases"/>
    <property type="match status" value="1"/>
</dbReference>
<evidence type="ECO:0000256" key="1">
    <source>
        <dbReference type="ARBA" id="ARBA00008773"/>
    </source>
</evidence>
<proteinExistence type="inferred from homology"/>
<gene>
    <name evidence="6" type="ORF">DCAR_0831064</name>
</gene>
<evidence type="ECO:0000256" key="4">
    <source>
        <dbReference type="RuleBase" id="RU004335"/>
    </source>
</evidence>
<keyword evidence="7" id="KW-1185">Reference proteome</keyword>
<keyword evidence="2 5" id="KW-0378">Hydrolase</keyword>
<dbReference type="Gene3D" id="3.20.20.80">
    <property type="entry name" value="Glycosidases"/>
    <property type="match status" value="1"/>
</dbReference>
<dbReference type="InterPro" id="IPR044965">
    <property type="entry name" value="Glyco_hydro_17_plant"/>
</dbReference>
<dbReference type="Pfam" id="PF00332">
    <property type="entry name" value="Glyco_hydro_17"/>
    <property type="match status" value="1"/>
</dbReference>
<dbReference type="FunFam" id="3.20.20.80:FF:000010">
    <property type="entry name" value="glucan endo-1,3-beta-glucosidase, basic"/>
    <property type="match status" value="1"/>
</dbReference>
<dbReference type="EMBL" id="CP093350">
    <property type="protein sequence ID" value="WOH11574.1"/>
    <property type="molecule type" value="Genomic_DNA"/>
</dbReference>
<reference evidence="6" key="1">
    <citation type="journal article" date="2016" name="Nat. Genet.">
        <title>A high-quality carrot genome assembly provides new insights into carotenoid accumulation and asterid genome evolution.</title>
        <authorList>
            <person name="Iorizzo M."/>
            <person name="Ellison S."/>
            <person name="Senalik D."/>
            <person name="Zeng P."/>
            <person name="Satapoomin P."/>
            <person name="Huang J."/>
            <person name="Bowman M."/>
            <person name="Iovene M."/>
            <person name="Sanseverino W."/>
            <person name="Cavagnaro P."/>
            <person name="Yildiz M."/>
            <person name="Macko-Podgorni A."/>
            <person name="Moranska E."/>
            <person name="Grzebelus E."/>
            <person name="Grzebelus D."/>
            <person name="Ashrafi H."/>
            <person name="Zheng Z."/>
            <person name="Cheng S."/>
            <person name="Spooner D."/>
            <person name="Van Deynze A."/>
            <person name="Simon P."/>
        </authorList>
    </citation>
    <scope>NUCLEOTIDE SEQUENCE</scope>
    <source>
        <tissue evidence="6">Leaf</tissue>
    </source>
</reference>
<evidence type="ECO:0000256" key="5">
    <source>
        <dbReference type="RuleBase" id="RU004336"/>
    </source>
</evidence>
<dbReference type="InterPro" id="IPR000490">
    <property type="entry name" value="Glyco_hydro_17"/>
</dbReference>
<evidence type="ECO:0008006" key="8">
    <source>
        <dbReference type="Google" id="ProtNLM"/>
    </source>
</evidence>
<dbReference type="GO" id="GO:0004553">
    <property type="term" value="F:hydrolase activity, hydrolyzing O-glycosyl compounds"/>
    <property type="evidence" value="ECO:0007669"/>
    <property type="project" value="InterPro"/>
</dbReference>
<dbReference type="AlphaFoldDB" id="A0AAF0XRC8"/>
<comment type="similarity">
    <text evidence="1 4">Belongs to the glycosyl hydrolase 17 family.</text>
</comment>
<dbReference type="InterPro" id="IPR017853">
    <property type="entry name" value="GH"/>
</dbReference>
<dbReference type="Proteomes" id="UP000077755">
    <property type="component" value="Chromosome 8"/>
</dbReference>
<sequence length="328" mass="35581">MFKYVIYFNFVAESIGVNMGTNGNNLPAPADVKSLYAKCSIQQMRLFEPNLDILGALRQSGIRVCLGVRNEDLPKLGASNDPAPSTDWLNTNVVPFKDDVTFSYITLGNEAVPGQFAQNVPAAINNMQNALNSLGLGTIKVTTVVPTSVLGASFPPSNATFSPDNLQIMGDIISFLNGNGAPLLVNVYPYFSYASNPSDISLQYATFQSTKPVVVDGDYQYYNLFDAMVDAIHAAIEKVGAGNIAVAISESGWPSAGNDPYASVDNARVYNTNLVDHVTKNGTPRRPEDRMDTFIFAMFNENLKAEGVEQNFGLFYPSMALVYPVFSC</sequence>
<organism evidence="6 7">
    <name type="scientific">Daucus carota subsp. sativus</name>
    <name type="common">Carrot</name>
    <dbReference type="NCBI Taxonomy" id="79200"/>
    <lineage>
        <taxon>Eukaryota</taxon>
        <taxon>Viridiplantae</taxon>
        <taxon>Streptophyta</taxon>
        <taxon>Embryophyta</taxon>
        <taxon>Tracheophyta</taxon>
        <taxon>Spermatophyta</taxon>
        <taxon>Magnoliopsida</taxon>
        <taxon>eudicotyledons</taxon>
        <taxon>Gunneridae</taxon>
        <taxon>Pentapetalae</taxon>
        <taxon>asterids</taxon>
        <taxon>campanulids</taxon>
        <taxon>Apiales</taxon>
        <taxon>Apiaceae</taxon>
        <taxon>Apioideae</taxon>
        <taxon>Scandiceae</taxon>
        <taxon>Daucinae</taxon>
        <taxon>Daucus</taxon>
        <taxon>Daucus sect. Daucus</taxon>
    </lineage>
</organism>
<protein>
    <recommendedName>
        <fullName evidence="8">Glucan endo-1,3-beta-D-glucosidase</fullName>
    </recommendedName>
</protein>
<dbReference type="GO" id="GO:0005975">
    <property type="term" value="P:carbohydrate metabolic process"/>
    <property type="evidence" value="ECO:0007669"/>
    <property type="project" value="InterPro"/>
</dbReference>
<evidence type="ECO:0000313" key="7">
    <source>
        <dbReference type="Proteomes" id="UP000077755"/>
    </source>
</evidence>
<accession>A0AAF0XRC8</accession>
<dbReference type="PROSITE" id="PS00587">
    <property type="entry name" value="GLYCOSYL_HYDROL_F17"/>
    <property type="match status" value="1"/>
</dbReference>
<keyword evidence="3 5" id="KW-0326">Glycosidase</keyword>
<reference evidence="6" key="2">
    <citation type="submission" date="2022-03" db="EMBL/GenBank/DDBJ databases">
        <title>Draft title - Genomic analysis of global carrot germplasm unveils the trajectory of domestication and the origin of high carotenoid orange carrot.</title>
        <authorList>
            <person name="Iorizzo M."/>
            <person name="Ellison S."/>
            <person name="Senalik D."/>
            <person name="Macko-Podgorni A."/>
            <person name="Grzebelus D."/>
            <person name="Bostan H."/>
            <person name="Rolling W."/>
            <person name="Curaba J."/>
            <person name="Simon P."/>
        </authorList>
    </citation>
    <scope>NUCLEOTIDE SEQUENCE</scope>
    <source>
        <tissue evidence="6">Leaf</tissue>
    </source>
</reference>
<evidence type="ECO:0000256" key="2">
    <source>
        <dbReference type="ARBA" id="ARBA00022801"/>
    </source>
</evidence>
<name>A0AAF0XRC8_DAUCS</name>
<evidence type="ECO:0000256" key="3">
    <source>
        <dbReference type="ARBA" id="ARBA00023295"/>
    </source>
</evidence>